<dbReference type="PANTHER" id="PTHR30344:SF1">
    <property type="entry name" value="6-PHOSPHOGLUCONOLACTONASE"/>
    <property type="match status" value="1"/>
</dbReference>
<sequence length="511" mass="56466">MNSELTVAVHCLLYLDSKEDRMANSEQIACSVATHPARVRKVLSLLRRHDLVTTKEGARGGYLLKCELSQVTLGDLYRIFAQGSLHPNWCSGSEHSSCNISSNIPAVMNQIYSGAEKQVEMFFDRLPLSEVKQMLDEFEKEKEEKSVSKEAGPNWHFFVGSYADRGEPGIYLCELQRDTGEMRVIHETAGLTNPSFVTFDAKGMRLYAVSEQTEGQVAGFAVDPKDGKLTMLHSERATHGADPCHLALKCGRDPFLLVANYSSGHVNAFALEADGSLGEMTALICHEGSSVNQERQESAHAHSIVPSHDGRFAFVSDLGTDQIVIYRLECGRLVKHGVTHLPPGTGPRHFVLHPSERFAYGMNELNNTMTAYTFDPVEGRLEAIQHVSSLPDDFRGENYPADIHFSPDGRYVYGSNRGHDSIVRFRIDRHTGRLEDPEWTSVGGSWPRNFAVLDDYVLVANQYSGNIVALRRDPESGSLTPAEHSLSISKPSCIEPLPADFAVGKQPAGSM</sequence>
<gene>
    <name evidence="2" type="ORF">U9M73_20535</name>
</gene>
<protein>
    <submittedName>
        <fullName evidence="2">Beta-propeller fold lactonase family protein</fullName>
    </submittedName>
</protein>
<dbReference type="SUPFAM" id="SSF46785">
    <property type="entry name" value="Winged helix' DNA-binding domain"/>
    <property type="match status" value="1"/>
</dbReference>
<dbReference type="InterPro" id="IPR036388">
    <property type="entry name" value="WH-like_DNA-bd_sf"/>
</dbReference>
<dbReference type="RefSeq" id="WP_323078906.1">
    <property type="nucleotide sequence ID" value="NZ_CBCSKM010000004.1"/>
</dbReference>
<dbReference type="PROSITE" id="PS51197">
    <property type="entry name" value="HTH_RRF2_2"/>
    <property type="match status" value="1"/>
</dbReference>
<evidence type="ECO:0000313" key="3">
    <source>
        <dbReference type="Proteomes" id="UP001292216"/>
    </source>
</evidence>
<proteinExistence type="inferred from homology"/>
<dbReference type="InterPro" id="IPR036390">
    <property type="entry name" value="WH_DNA-bd_sf"/>
</dbReference>
<dbReference type="InterPro" id="IPR015943">
    <property type="entry name" value="WD40/YVTN_repeat-like_dom_sf"/>
</dbReference>
<dbReference type="Gene3D" id="2.130.10.10">
    <property type="entry name" value="YVTN repeat-like/Quinoprotein amine dehydrogenase"/>
    <property type="match status" value="1"/>
</dbReference>
<name>A0ABU5PQX9_9BACL</name>
<comment type="caution">
    <text evidence="2">The sequence shown here is derived from an EMBL/GenBank/DDBJ whole genome shotgun (WGS) entry which is preliminary data.</text>
</comment>
<evidence type="ECO:0000313" key="2">
    <source>
        <dbReference type="EMBL" id="MEA3572318.1"/>
    </source>
</evidence>
<dbReference type="PANTHER" id="PTHR30344">
    <property type="entry name" value="6-PHOSPHOGLUCONOLACTONASE-RELATED"/>
    <property type="match status" value="1"/>
</dbReference>
<accession>A0ABU5PQX9</accession>
<dbReference type="Pfam" id="PF10282">
    <property type="entry name" value="Lactonase"/>
    <property type="match status" value="1"/>
</dbReference>
<dbReference type="SUPFAM" id="SSF51004">
    <property type="entry name" value="C-terminal (heme d1) domain of cytochrome cd1-nitrite reductase"/>
    <property type="match status" value="1"/>
</dbReference>
<dbReference type="InterPro" id="IPR000944">
    <property type="entry name" value="Tscrpt_reg_Rrf2"/>
</dbReference>
<dbReference type="Proteomes" id="UP001292216">
    <property type="component" value="Unassembled WGS sequence"/>
</dbReference>
<dbReference type="Pfam" id="PF02082">
    <property type="entry name" value="Rrf2"/>
    <property type="match status" value="1"/>
</dbReference>
<dbReference type="InterPro" id="IPR019405">
    <property type="entry name" value="Lactonase_7-beta_prop"/>
</dbReference>
<reference evidence="2 3" key="1">
    <citation type="submission" date="2023-12" db="EMBL/GenBank/DDBJ databases">
        <title>Whole genome sequencing of Paenibacillus phoenicis isolated from the Phoenix Mars Lander spacecraft assembly facility.</title>
        <authorList>
            <person name="Garcia A."/>
            <person name="Venkateswaran K."/>
        </authorList>
    </citation>
    <scope>NUCLEOTIDE SEQUENCE [LARGE SCALE GENOMIC DNA]</scope>
    <source>
        <strain evidence="2 3">3PO2SA</strain>
    </source>
</reference>
<keyword evidence="3" id="KW-1185">Reference proteome</keyword>
<dbReference type="InterPro" id="IPR011048">
    <property type="entry name" value="Haem_d1_sf"/>
</dbReference>
<evidence type="ECO:0000256" key="1">
    <source>
        <dbReference type="ARBA" id="ARBA00005564"/>
    </source>
</evidence>
<comment type="similarity">
    <text evidence="1">Belongs to the cycloisomerase 2 family.</text>
</comment>
<dbReference type="EMBL" id="JAYERP010000001">
    <property type="protein sequence ID" value="MEA3572318.1"/>
    <property type="molecule type" value="Genomic_DNA"/>
</dbReference>
<dbReference type="InterPro" id="IPR050282">
    <property type="entry name" value="Cycloisomerase_2"/>
</dbReference>
<organism evidence="2 3">
    <name type="scientific">Paenibacillus phoenicis</name>
    <dbReference type="NCBI Taxonomy" id="554117"/>
    <lineage>
        <taxon>Bacteria</taxon>
        <taxon>Bacillati</taxon>
        <taxon>Bacillota</taxon>
        <taxon>Bacilli</taxon>
        <taxon>Bacillales</taxon>
        <taxon>Paenibacillaceae</taxon>
        <taxon>Paenibacillus</taxon>
    </lineage>
</organism>
<dbReference type="Gene3D" id="1.10.10.10">
    <property type="entry name" value="Winged helix-like DNA-binding domain superfamily/Winged helix DNA-binding domain"/>
    <property type="match status" value="1"/>
</dbReference>